<feature type="compositionally biased region" description="Basic and acidic residues" evidence="10">
    <location>
        <begin position="22"/>
        <end position="42"/>
    </location>
</feature>
<feature type="region of interest" description="Disordered" evidence="10">
    <location>
        <begin position="1"/>
        <end position="65"/>
    </location>
</feature>
<feature type="compositionally biased region" description="Basic and acidic residues" evidence="10">
    <location>
        <begin position="55"/>
        <end position="65"/>
    </location>
</feature>
<feature type="domain" description="UBX" evidence="11">
    <location>
        <begin position="494"/>
        <end position="571"/>
    </location>
</feature>
<proteinExistence type="predicted"/>
<evidence type="ECO:0000259" key="12">
    <source>
        <dbReference type="PROSITE" id="PS50053"/>
    </source>
</evidence>
<name>A0A6J8DMT8_MYTCO</name>
<sequence>MSSPLSSLKKAHKQSLLPGRLDQMEHSLTDRSSKSRKLDDGKKVKKSRSRSLPFRHPEYSEDESRLLEEITTNMATARMKLRDPFIGGLPKLDTTRGLLSNQNTPRMSNTSSLERPPSASSYDRNSYDRNTYDFHNHNTFLTAPSDHDLMSAMMSKITALETRVVSQGKEISEKDKRIKILEEKLQIVQASKVPEDSDSKTQALERKCLLLQQNVHEMETFLADYGMVWVGEKSDPSSDVYNDEDLSSGSSEELWRPESSLAGDDDPPPPIDYDKILENIKDLNVLAGDGISRIQHTTDGARLKMPDPVDLALYANGIMMYSGPFRPFSDPPTQHLLKDILDGYFPSELQTRYPNGIPFVVKDFRHSHFEIKKPLKAFKGVGQTLGGGIQPSRLVASTLNKTTQKSDTPENPEHPISVSVTSKRPGKTLTKDQFLNKLPQSVVKGGKIVDIRNTLNEHLSDKKSDKPVVTVVETETVNELKTRLELEESVRPSTPRNITTLRIKSETGNQTYILKMKFNETVGDLRKYLNLQRSPAESDYIIVSAYPNKTHTDDTKTLEASGLVPNAVLHLRQKKGSTS</sequence>
<dbReference type="SUPFAM" id="SSF54236">
    <property type="entry name" value="Ubiquitin-like"/>
    <property type="match status" value="1"/>
</dbReference>
<dbReference type="AlphaFoldDB" id="A0A6J8DMT8"/>
<dbReference type="GO" id="GO:0043161">
    <property type="term" value="P:proteasome-mediated ubiquitin-dependent protein catabolic process"/>
    <property type="evidence" value="ECO:0007669"/>
    <property type="project" value="TreeGrafter"/>
</dbReference>
<dbReference type="GO" id="GO:0043130">
    <property type="term" value="F:ubiquitin binding"/>
    <property type="evidence" value="ECO:0007669"/>
    <property type="project" value="TreeGrafter"/>
</dbReference>
<evidence type="ECO:0000256" key="2">
    <source>
        <dbReference type="ARBA" id="ARBA00022490"/>
    </source>
</evidence>
<dbReference type="InterPro" id="IPR012989">
    <property type="entry name" value="SEP_domain"/>
</dbReference>
<evidence type="ECO:0000256" key="10">
    <source>
        <dbReference type="SAM" id="MobiDB-lite"/>
    </source>
</evidence>
<comment type="subunit">
    <text evidence="6">Interacts with GNA12, GNA13, RND1, RND2 and RND3.</text>
</comment>
<dbReference type="GO" id="GO:0005856">
    <property type="term" value="C:cytoskeleton"/>
    <property type="evidence" value="ECO:0007669"/>
    <property type="project" value="UniProtKB-SubCell"/>
</dbReference>
<evidence type="ECO:0000256" key="3">
    <source>
        <dbReference type="ARBA" id="ARBA00023054"/>
    </source>
</evidence>
<feature type="domain" description="Ubiquitin-like" evidence="12">
    <location>
        <begin position="499"/>
        <end position="578"/>
    </location>
</feature>
<dbReference type="EMBL" id="CACVKT020007649">
    <property type="protein sequence ID" value="CAC5409943.1"/>
    <property type="molecule type" value="Genomic_DNA"/>
</dbReference>
<dbReference type="InterPro" id="IPR001012">
    <property type="entry name" value="UBX_dom"/>
</dbReference>
<evidence type="ECO:0000259" key="11">
    <source>
        <dbReference type="PROSITE" id="PS50033"/>
    </source>
</evidence>
<evidence type="ECO:0000313" key="14">
    <source>
        <dbReference type="EMBL" id="CAC5409943.1"/>
    </source>
</evidence>
<feature type="region of interest" description="Disordered" evidence="10">
    <location>
        <begin position="238"/>
        <end position="270"/>
    </location>
</feature>
<dbReference type="Gene3D" id="3.30.420.210">
    <property type="entry name" value="SEP domain"/>
    <property type="match status" value="1"/>
</dbReference>
<evidence type="ECO:0000256" key="7">
    <source>
        <dbReference type="ARBA" id="ARBA00073759"/>
    </source>
</evidence>
<comment type="subcellular location">
    <subcellularLocation>
        <location evidence="1">Cytoplasm</location>
        <location evidence="1">Cytoskeleton</location>
    </subcellularLocation>
</comment>
<organism evidence="14 15">
    <name type="scientific">Mytilus coruscus</name>
    <name type="common">Sea mussel</name>
    <dbReference type="NCBI Taxonomy" id="42192"/>
    <lineage>
        <taxon>Eukaryota</taxon>
        <taxon>Metazoa</taxon>
        <taxon>Spiralia</taxon>
        <taxon>Lophotrochozoa</taxon>
        <taxon>Mollusca</taxon>
        <taxon>Bivalvia</taxon>
        <taxon>Autobranchia</taxon>
        <taxon>Pteriomorphia</taxon>
        <taxon>Mytilida</taxon>
        <taxon>Mytiloidea</taxon>
        <taxon>Mytilidae</taxon>
        <taxon>Mytilinae</taxon>
        <taxon>Mytilus</taxon>
    </lineage>
</organism>
<dbReference type="CDD" id="cd17077">
    <property type="entry name" value="UBX_UBXN11"/>
    <property type="match status" value="1"/>
</dbReference>
<evidence type="ECO:0000256" key="8">
    <source>
        <dbReference type="ARBA" id="ARBA00075811"/>
    </source>
</evidence>
<evidence type="ECO:0000256" key="5">
    <source>
        <dbReference type="ARBA" id="ARBA00059434"/>
    </source>
</evidence>
<dbReference type="OrthoDB" id="25887at2759"/>
<feature type="domain" description="SEP" evidence="13">
    <location>
        <begin position="306"/>
        <end position="370"/>
    </location>
</feature>
<dbReference type="PROSITE" id="PS51399">
    <property type="entry name" value="SEP"/>
    <property type="match status" value="1"/>
</dbReference>
<dbReference type="Pfam" id="PF00789">
    <property type="entry name" value="UBX"/>
    <property type="match status" value="1"/>
</dbReference>
<protein>
    <recommendedName>
        <fullName evidence="7">UBX domain-containing protein 11</fullName>
    </recommendedName>
    <alternativeName>
        <fullName evidence="9">Socius</fullName>
    </alternativeName>
    <alternativeName>
        <fullName evidence="8">UBX domain-containing protein 5</fullName>
    </alternativeName>
</protein>
<dbReference type="PROSITE" id="PS50033">
    <property type="entry name" value="UBX"/>
    <property type="match status" value="1"/>
</dbReference>
<dbReference type="InterPro" id="IPR000626">
    <property type="entry name" value="Ubiquitin-like_dom"/>
</dbReference>
<evidence type="ECO:0000256" key="4">
    <source>
        <dbReference type="ARBA" id="ARBA00023212"/>
    </source>
</evidence>
<dbReference type="FunFam" id="3.30.420.210:FF:000003">
    <property type="entry name" value="UBX domain protein 11"/>
    <property type="match status" value="1"/>
</dbReference>
<feature type="region of interest" description="Disordered" evidence="10">
    <location>
        <begin position="93"/>
        <end position="127"/>
    </location>
</feature>
<dbReference type="Proteomes" id="UP000507470">
    <property type="component" value="Unassembled WGS sequence"/>
</dbReference>
<evidence type="ECO:0000313" key="15">
    <source>
        <dbReference type="Proteomes" id="UP000507470"/>
    </source>
</evidence>
<keyword evidence="4" id="KW-0206">Cytoskeleton</keyword>
<evidence type="ECO:0000256" key="1">
    <source>
        <dbReference type="ARBA" id="ARBA00004245"/>
    </source>
</evidence>
<evidence type="ECO:0000256" key="6">
    <source>
        <dbReference type="ARBA" id="ARBA00062345"/>
    </source>
</evidence>
<feature type="compositionally biased region" description="Polar residues" evidence="10">
    <location>
        <begin position="97"/>
        <end position="124"/>
    </location>
</feature>
<dbReference type="SUPFAM" id="SSF102848">
    <property type="entry name" value="NSFL1 (p97 ATPase) cofactor p47, SEP domain"/>
    <property type="match status" value="1"/>
</dbReference>
<keyword evidence="15" id="KW-1185">Reference proteome</keyword>
<keyword evidence="2" id="KW-0963">Cytoplasm</keyword>
<comment type="function">
    <text evidence="5">May be involved in the reorganization of actin cytoskeleton mediated by RND1, RND2 and RND3. Promotes RHOA activation mediated by GNA12 and GNA13.</text>
</comment>
<gene>
    <name evidence="14" type="ORF">MCOR_43156</name>
</gene>
<evidence type="ECO:0000256" key="9">
    <source>
        <dbReference type="ARBA" id="ARBA00081109"/>
    </source>
</evidence>
<reference evidence="14 15" key="1">
    <citation type="submission" date="2020-06" db="EMBL/GenBank/DDBJ databases">
        <authorList>
            <person name="Li R."/>
            <person name="Bekaert M."/>
        </authorList>
    </citation>
    <scope>NUCLEOTIDE SEQUENCE [LARGE SCALE GENOMIC DNA]</scope>
    <source>
        <strain evidence="15">wild</strain>
    </source>
</reference>
<dbReference type="Pfam" id="PF08059">
    <property type="entry name" value="SEP"/>
    <property type="match status" value="1"/>
</dbReference>
<dbReference type="InterPro" id="IPR029071">
    <property type="entry name" value="Ubiquitin-like_domsf"/>
</dbReference>
<dbReference type="PANTHER" id="PTHR23333">
    <property type="entry name" value="UBX DOMAIN CONTAINING PROTEIN"/>
    <property type="match status" value="1"/>
</dbReference>
<accession>A0A6J8DMT8</accession>
<dbReference type="InterPro" id="IPR036241">
    <property type="entry name" value="NSFL1C_SEP_dom_sf"/>
</dbReference>
<evidence type="ECO:0000259" key="13">
    <source>
        <dbReference type="PROSITE" id="PS51399"/>
    </source>
</evidence>
<keyword evidence="3" id="KW-0175">Coiled coil</keyword>
<feature type="region of interest" description="Disordered" evidence="10">
    <location>
        <begin position="401"/>
        <end position="423"/>
    </location>
</feature>
<dbReference type="PROSITE" id="PS50053">
    <property type="entry name" value="UBIQUITIN_2"/>
    <property type="match status" value="1"/>
</dbReference>
<dbReference type="Gene3D" id="3.10.20.90">
    <property type="entry name" value="Phosphatidylinositol 3-kinase Catalytic Subunit, Chain A, domain 1"/>
    <property type="match status" value="1"/>
</dbReference>
<dbReference type="PANTHER" id="PTHR23333:SF4">
    <property type="entry name" value="UBX DOMAIN-CONTAINING PROTEIN 11"/>
    <property type="match status" value="1"/>
</dbReference>